<keyword evidence="3" id="KW-1185">Reference proteome</keyword>
<evidence type="ECO:0000313" key="1">
    <source>
        <dbReference type="EMBL" id="KFB41253.1"/>
    </source>
</evidence>
<evidence type="ECO:0000313" key="2">
    <source>
        <dbReference type="EnsemblMetazoa" id="ASIC008843-PA"/>
    </source>
</evidence>
<name>A0A084VTF9_ANOSI</name>
<dbReference type="AlphaFoldDB" id="A0A084VTF9"/>
<dbReference type="EMBL" id="ATLV01016351">
    <property type="status" value="NOT_ANNOTATED_CDS"/>
    <property type="molecule type" value="Genomic_DNA"/>
</dbReference>
<evidence type="ECO:0000313" key="3">
    <source>
        <dbReference type="Proteomes" id="UP000030765"/>
    </source>
</evidence>
<accession>A0A084VTF9</accession>
<proteinExistence type="predicted"/>
<sequence length="101" mass="11225">MPPGPTVVLHLAYRDAGRKPKGCKGERKAQCAQNIFLEFRVSGRNDDKDDDEVLCPIGMAGGAREYGRFVVEPPRWIAFSGRPAAEEKVLQSKPNRPVAFR</sequence>
<dbReference type="EMBL" id="KE525079">
    <property type="protein sequence ID" value="KFB41253.1"/>
    <property type="molecule type" value="Genomic_DNA"/>
</dbReference>
<reference evidence="1 3" key="1">
    <citation type="journal article" date="2014" name="BMC Genomics">
        <title>Genome sequence of Anopheles sinensis provides insight into genetics basis of mosquito competence for malaria parasites.</title>
        <authorList>
            <person name="Zhou D."/>
            <person name="Zhang D."/>
            <person name="Ding G."/>
            <person name="Shi L."/>
            <person name="Hou Q."/>
            <person name="Ye Y."/>
            <person name="Xu Y."/>
            <person name="Zhou H."/>
            <person name="Xiong C."/>
            <person name="Li S."/>
            <person name="Yu J."/>
            <person name="Hong S."/>
            <person name="Yu X."/>
            <person name="Zou P."/>
            <person name="Chen C."/>
            <person name="Chang X."/>
            <person name="Wang W."/>
            <person name="Lv Y."/>
            <person name="Sun Y."/>
            <person name="Ma L."/>
            <person name="Shen B."/>
            <person name="Zhu C."/>
        </authorList>
    </citation>
    <scope>NUCLEOTIDE SEQUENCE [LARGE SCALE GENOMIC DNA]</scope>
</reference>
<reference evidence="2" key="2">
    <citation type="submission" date="2020-05" db="UniProtKB">
        <authorList>
            <consortium name="EnsemblMetazoa"/>
        </authorList>
    </citation>
    <scope>IDENTIFICATION</scope>
</reference>
<protein>
    <submittedName>
        <fullName evidence="1 2">Uncharacterized protein</fullName>
    </submittedName>
</protein>
<dbReference type="EnsemblMetazoa" id="ASIC008843-RA">
    <property type="protein sequence ID" value="ASIC008843-PA"/>
    <property type="gene ID" value="ASIC008843"/>
</dbReference>
<gene>
    <name evidence="1" type="ORF">ZHAS_00008843</name>
</gene>
<organism evidence="1">
    <name type="scientific">Anopheles sinensis</name>
    <name type="common">Mosquito</name>
    <dbReference type="NCBI Taxonomy" id="74873"/>
    <lineage>
        <taxon>Eukaryota</taxon>
        <taxon>Metazoa</taxon>
        <taxon>Ecdysozoa</taxon>
        <taxon>Arthropoda</taxon>
        <taxon>Hexapoda</taxon>
        <taxon>Insecta</taxon>
        <taxon>Pterygota</taxon>
        <taxon>Neoptera</taxon>
        <taxon>Endopterygota</taxon>
        <taxon>Diptera</taxon>
        <taxon>Nematocera</taxon>
        <taxon>Culicoidea</taxon>
        <taxon>Culicidae</taxon>
        <taxon>Anophelinae</taxon>
        <taxon>Anopheles</taxon>
    </lineage>
</organism>
<dbReference type="Proteomes" id="UP000030765">
    <property type="component" value="Unassembled WGS sequence"/>
</dbReference>
<dbReference type="VEuPathDB" id="VectorBase:ASIC008843"/>